<gene>
    <name evidence="6" type="ORF">HW450_07485</name>
</gene>
<dbReference type="Gene3D" id="3.40.50.300">
    <property type="entry name" value="P-loop containing nucleotide triphosphate hydrolases"/>
    <property type="match status" value="1"/>
</dbReference>
<protein>
    <submittedName>
        <fullName evidence="6">ABC transporter ATP-binding protein</fullName>
    </submittedName>
</protein>
<evidence type="ECO:0000256" key="2">
    <source>
        <dbReference type="ARBA" id="ARBA00022741"/>
    </source>
</evidence>
<dbReference type="Pfam" id="PF00005">
    <property type="entry name" value="ABC_tran"/>
    <property type="match status" value="1"/>
</dbReference>
<dbReference type="Proteomes" id="UP000515570">
    <property type="component" value="Chromosome"/>
</dbReference>
<keyword evidence="4" id="KW-1278">Translocase</keyword>
<feature type="domain" description="ABC transporter" evidence="5">
    <location>
        <begin position="1"/>
        <end position="234"/>
    </location>
</feature>
<dbReference type="PANTHER" id="PTHR42794">
    <property type="entry name" value="HEMIN IMPORT ATP-BINDING PROTEIN HMUV"/>
    <property type="match status" value="1"/>
</dbReference>
<dbReference type="SUPFAM" id="SSF52540">
    <property type="entry name" value="P-loop containing nucleoside triphosphate hydrolases"/>
    <property type="match status" value="1"/>
</dbReference>
<organism evidence="6 7">
    <name type="scientific">Corynebacterium hindlerae</name>
    <dbReference type="NCBI Taxonomy" id="699041"/>
    <lineage>
        <taxon>Bacteria</taxon>
        <taxon>Bacillati</taxon>
        <taxon>Actinomycetota</taxon>
        <taxon>Actinomycetes</taxon>
        <taxon>Mycobacteriales</taxon>
        <taxon>Corynebacteriaceae</taxon>
        <taxon>Corynebacterium</taxon>
    </lineage>
</organism>
<accession>A0A7G5FC83</accession>
<evidence type="ECO:0000313" key="7">
    <source>
        <dbReference type="Proteomes" id="UP000515570"/>
    </source>
</evidence>
<dbReference type="GO" id="GO:0016887">
    <property type="term" value="F:ATP hydrolysis activity"/>
    <property type="evidence" value="ECO:0007669"/>
    <property type="project" value="InterPro"/>
</dbReference>
<dbReference type="InterPro" id="IPR027417">
    <property type="entry name" value="P-loop_NTPase"/>
</dbReference>
<dbReference type="PANTHER" id="PTHR42794:SF1">
    <property type="entry name" value="HEMIN IMPORT ATP-BINDING PROTEIN HMUV"/>
    <property type="match status" value="1"/>
</dbReference>
<dbReference type="PROSITE" id="PS50893">
    <property type="entry name" value="ABC_TRANSPORTER_2"/>
    <property type="match status" value="1"/>
</dbReference>
<evidence type="ECO:0000256" key="3">
    <source>
        <dbReference type="ARBA" id="ARBA00022840"/>
    </source>
</evidence>
<dbReference type="GO" id="GO:0005524">
    <property type="term" value="F:ATP binding"/>
    <property type="evidence" value="ECO:0007669"/>
    <property type="project" value="UniProtKB-KW"/>
</dbReference>
<reference evidence="6 7" key="1">
    <citation type="submission" date="2020-07" db="EMBL/GenBank/DDBJ databases">
        <title>non toxigenic Corynebacterium sp. nov from a clinical source.</title>
        <authorList>
            <person name="Bernier A.-M."/>
            <person name="Bernard K."/>
        </authorList>
    </citation>
    <scope>NUCLEOTIDE SEQUENCE [LARGE SCALE GENOMIC DNA]</scope>
    <source>
        <strain evidence="7">NML 93-0612</strain>
    </source>
</reference>
<dbReference type="RefSeq" id="WP_182385033.1">
    <property type="nucleotide sequence ID" value="NZ_CP059833.1"/>
</dbReference>
<dbReference type="InterPro" id="IPR003439">
    <property type="entry name" value="ABC_transporter-like_ATP-bd"/>
</dbReference>
<evidence type="ECO:0000256" key="4">
    <source>
        <dbReference type="ARBA" id="ARBA00022967"/>
    </source>
</evidence>
<proteinExistence type="predicted"/>
<name>A0A7G5FC83_9CORY</name>
<evidence type="ECO:0000313" key="6">
    <source>
        <dbReference type="EMBL" id="QMV84224.1"/>
    </source>
</evidence>
<dbReference type="CDD" id="cd03214">
    <property type="entry name" value="ABC_Iron-Siderophores_B12_Hemin"/>
    <property type="match status" value="1"/>
</dbReference>
<keyword evidence="7" id="KW-1185">Reference proteome</keyword>
<keyword evidence="1" id="KW-0813">Transport</keyword>
<keyword evidence="2" id="KW-0547">Nucleotide-binding</keyword>
<dbReference type="AlphaFoldDB" id="A0A7G5FC83"/>
<evidence type="ECO:0000256" key="1">
    <source>
        <dbReference type="ARBA" id="ARBA00022448"/>
    </source>
</evidence>
<sequence length="257" mass="27457">MKITNLSLSYDHPILTDVAFTAPAGKVTALVGPNGAGKSTLLSAVAGLNEATGSIRHEGHDVTALGPKQRARIVSFVPQDTALSIGFTAFEVVAMGRYPHRGRWEPETERDRELATKALQQVGATSLADAPVNQLSGGQRQLIHIARAVAQDTPVILLDEPVSALDLKHQVAVLELLGQLSDQGKAVLVVLHDLNLVARWCHRAVLLEDGHVRAEGTTTQVLTKDNLERVYQLPLSVEPHRASGAMLITPKPVAGAL</sequence>
<dbReference type="SMART" id="SM00382">
    <property type="entry name" value="AAA"/>
    <property type="match status" value="1"/>
</dbReference>
<dbReference type="EMBL" id="CP059833">
    <property type="protein sequence ID" value="QMV84224.1"/>
    <property type="molecule type" value="Genomic_DNA"/>
</dbReference>
<dbReference type="FunFam" id="3.40.50.300:FF:000134">
    <property type="entry name" value="Iron-enterobactin ABC transporter ATP-binding protein"/>
    <property type="match status" value="1"/>
</dbReference>
<evidence type="ECO:0000259" key="5">
    <source>
        <dbReference type="PROSITE" id="PS50893"/>
    </source>
</evidence>
<keyword evidence="3 6" id="KW-0067">ATP-binding</keyword>
<dbReference type="InterPro" id="IPR003593">
    <property type="entry name" value="AAA+_ATPase"/>
</dbReference>